<evidence type="ECO:0000313" key="2">
    <source>
        <dbReference type="EMBL" id="KMQ60257.1"/>
    </source>
</evidence>
<evidence type="ECO:0000256" key="1">
    <source>
        <dbReference type="SAM" id="SignalP"/>
    </source>
</evidence>
<protein>
    <recommendedName>
        <fullName evidence="4">Lipoprotein</fullName>
    </recommendedName>
</protein>
<accession>A0A0J7I1U9</accession>
<dbReference type="PROSITE" id="PS51257">
    <property type="entry name" value="PROKAR_LIPOPROTEIN"/>
    <property type="match status" value="1"/>
</dbReference>
<dbReference type="OrthoDB" id="834588at2"/>
<keyword evidence="1" id="KW-0732">Signal</keyword>
<gene>
    <name evidence="2" type="ORF">ACM46_18790</name>
</gene>
<comment type="caution">
    <text evidence="2">The sequence shown here is derived from an EMBL/GenBank/DDBJ whole genome shotgun (WGS) entry which is preliminary data.</text>
</comment>
<evidence type="ECO:0000313" key="3">
    <source>
        <dbReference type="Proteomes" id="UP000036261"/>
    </source>
</evidence>
<reference evidence="2 3" key="1">
    <citation type="journal article" date="2013" name="Int. J. Syst. Evol. Microbiol.">
        <title>Chryseobacterium angstadtii sp. nov., isolated from a newt tank.</title>
        <authorList>
            <person name="Kirk K.E."/>
            <person name="Hoffman J.A."/>
            <person name="Smith K.A."/>
            <person name="Strahan B.L."/>
            <person name="Failor K.C."/>
            <person name="Krebs J.E."/>
            <person name="Gale A.N."/>
            <person name="Do T.D."/>
            <person name="Sontag T.C."/>
            <person name="Batties A.M."/>
            <person name="Mistiszyn K."/>
            <person name="Newman J.D."/>
        </authorList>
    </citation>
    <scope>NUCLEOTIDE SEQUENCE [LARGE SCALE GENOMIC DNA]</scope>
    <source>
        <strain evidence="2 3">KM</strain>
    </source>
</reference>
<sequence>MKRPISLLLFLFFFCACSQISKRTATIIKPLEKTRLAYSSDDEEIKKIEKSLFEEATPEELVFLAEKGKNVYIKVAAIDVLANKKESGKILYIFKKNLHSKEKLTYRTGCMVGEHLLPAYIFEAVSVGDVFSEKEKDDLHSEMVSAALNSSPVNEDLLEALTYDLPTNNDTYSKIRKIVIDTKSPILLVNLAKYKNPDDIDLIKSFGNQSYRAIEEFPDPKFLPFMKEHITDSSDFPYMFALAEFCSEEAKEIVIKAIENNKKINEGRDCGGNCLSFLYQQISMKKCPLYNAALADLWITDKIISFHILEEYEKTHTQKETAKFLLDGFMKPGEAEIIAVNAYDMDHVADYVSGEMTFDSTLRLVTLLEKTKRISQEVYEKAVKNSLQNMDDLDFDNFISQMKDHHVILQNKDLILDRIKNNESAYGILIIMKGVKMLNDEKLFNEGASLVVQRKAEFKESPVWEKSYKSFIKDHNIKE</sequence>
<feature type="chain" id="PRO_5005288376" description="Lipoprotein" evidence="1">
    <location>
        <begin position="19"/>
        <end position="479"/>
    </location>
</feature>
<dbReference type="EMBL" id="LFND01000006">
    <property type="protein sequence ID" value="KMQ60257.1"/>
    <property type="molecule type" value="Genomic_DNA"/>
</dbReference>
<keyword evidence="3" id="KW-1185">Reference proteome</keyword>
<name>A0A0J7I1U9_9FLAO</name>
<dbReference type="AlphaFoldDB" id="A0A0J7I1U9"/>
<evidence type="ECO:0008006" key="4">
    <source>
        <dbReference type="Google" id="ProtNLM"/>
    </source>
</evidence>
<dbReference type="RefSeq" id="WP_048508203.1">
    <property type="nucleotide sequence ID" value="NZ_LFND01000006.1"/>
</dbReference>
<dbReference type="Proteomes" id="UP000036261">
    <property type="component" value="Unassembled WGS sequence"/>
</dbReference>
<organism evidence="2 3">
    <name type="scientific">Chryseobacterium angstadtii</name>
    <dbReference type="NCBI Taxonomy" id="558151"/>
    <lineage>
        <taxon>Bacteria</taxon>
        <taxon>Pseudomonadati</taxon>
        <taxon>Bacteroidota</taxon>
        <taxon>Flavobacteriia</taxon>
        <taxon>Flavobacteriales</taxon>
        <taxon>Weeksellaceae</taxon>
        <taxon>Chryseobacterium group</taxon>
        <taxon>Chryseobacterium</taxon>
    </lineage>
</organism>
<feature type="signal peptide" evidence="1">
    <location>
        <begin position="1"/>
        <end position="18"/>
    </location>
</feature>
<dbReference type="STRING" id="558151.ACM46_18790"/>
<dbReference type="PATRIC" id="fig|558151.6.peg.3960"/>
<proteinExistence type="predicted"/>